<dbReference type="Pfam" id="PF11218">
    <property type="entry name" value="DUF3011"/>
    <property type="match status" value="1"/>
</dbReference>
<proteinExistence type="predicted"/>
<sequence>GQQQQTSFNIQCSSNDFKPNQCRPPGDFELLSISVVHQLSKSACRLDQSYGITGNRRAVWVNGGPRETVNIQCSSIDYKPRTCRPNGDQILEEVRVEHKQSRSACTLNVSYGLTSDRRGVWVNHGCRALFVAYVAQ</sequence>
<feature type="non-terminal residue" evidence="1">
    <location>
        <position position="1"/>
    </location>
</feature>
<reference evidence="1 2" key="1">
    <citation type="journal article" date="2023" name="Sci. Data">
        <title>Genome assembly of the Korean intertidal mud-creeper Batillaria attramentaria.</title>
        <authorList>
            <person name="Patra A.K."/>
            <person name="Ho P.T."/>
            <person name="Jun S."/>
            <person name="Lee S.J."/>
            <person name="Kim Y."/>
            <person name="Won Y.J."/>
        </authorList>
    </citation>
    <scope>NUCLEOTIDE SEQUENCE [LARGE SCALE GENOMIC DNA]</scope>
    <source>
        <strain evidence="1">Wonlab-2016</strain>
    </source>
</reference>
<dbReference type="AlphaFoldDB" id="A0ABD0JZN5"/>
<evidence type="ECO:0000313" key="1">
    <source>
        <dbReference type="EMBL" id="KAK7480561.1"/>
    </source>
</evidence>
<dbReference type="EMBL" id="JACVVK020000279">
    <property type="protein sequence ID" value="KAK7480561.1"/>
    <property type="molecule type" value="Genomic_DNA"/>
</dbReference>
<accession>A0ABD0JZN5</accession>
<gene>
    <name evidence="1" type="ORF">BaRGS_00028223</name>
</gene>
<dbReference type="InterPro" id="IPR021381">
    <property type="entry name" value="DUF3011"/>
</dbReference>
<dbReference type="Proteomes" id="UP001519460">
    <property type="component" value="Unassembled WGS sequence"/>
</dbReference>
<protein>
    <submittedName>
        <fullName evidence="1">Uncharacterized protein</fullName>
    </submittedName>
</protein>
<comment type="caution">
    <text evidence="1">The sequence shown here is derived from an EMBL/GenBank/DDBJ whole genome shotgun (WGS) entry which is preliminary data.</text>
</comment>
<evidence type="ECO:0000313" key="2">
    <source>
        <dbReference type="Proteomes" id="UP001519460"/>
    </source>
</evidence>
<organism evidence="1 2">
    <name type="scientific">Batillaria attramentaria</name>
    <dbReference type="NCBI Taxonomy" id="370345"/>
    <lineage>
        <taxon>Eukaryota</taxon>
        <taxon>Metazoa</taxon>
        <taxon>Spiralia</taxon>
        <taxon>Lophotrochozoa</taxon>
        <taxon>Mollusca</taxon>
        <taxon>Gastropoda</taxon>
        <taxon>Caenogastropoda</taxon>
        <taxon>Sorbeoconcha</taxon>
        <taxon>Cerithioidea</taxon>
        <taxon>Batillariidae</taxon>
        <taxon>Batillaria</taxon>
    </lineage>
</organism>
<name>A0ABD0JZN5_9CAEN</name>
<keyword evidence="2" id="KW-1185">Reference proteome</keyword>